<comment type="caution">
    <text evidence="3">The sequence shown here is derived from an EMBL/GenBank/DDBJ whole genome shotgun (WGS) entry which is preliminary data.</text>
</comment>
<dbReference type="PROSITE" id="PS50108">
    <property type="entry name" value="CRIB"/>
    <property type="match status" value="1"/>
</dbReference>
<dbReference type="SMART" id="SM00285">
    <property type="entry name" value="PBD"/>
    <property type="match status" value="1"/>
</dbReference>
<evidence type="ECO:0000259" key="2">
    <source>
        <dbReference type="PROSITE" id="PS50108"/>
    </source>
</evidence>
<dbReference type="AlphaFoldDB" id="A0AAD8NZN5"/>
<feature type="compositionally biased region" description="Basic and acidic residues" evidence="1">
    <location>
        <begin position="146"/>
        <end position="163"/>
    </location>
</feature>
<protein>
    <recommendedName>
        <fullName evidence="2">CRIB domain-containing protein</fullName>
    </recommendedName>
</protein>
<dbReference type="Proteomes" id="UP001229421">
    <property type="component" value="Unassembled WGS sequence"/>
</dbReference>
<keyword evidence="4" id="KW-1185">Reference proteome</keyword>
<reference evidence="3" key="1">
    <citation type="journal article" date="2023" name="bioRxiv">
        <title>Improved chromosome-level genome assembly for marigold (Tagetes erecta).</title>
        <authorList>
            <person name="Jiang F."/>
            <person name="Yuan L."/>
            <person name="Wang S."/>
            <person name="Wang H."/>
            <person name="Xu D."/>
            <person name="Wang A."/>
            <person name="Fan W."/>
        </authorList>
    </citation>
    <scope>NUCLEOTIDE SEQUENCE</scope>
    <source>
        <strain evidence="3">WSJ</strain>
        <tissue evidence="3">Leaf</tissue>
    </source>
</reference>
<name>A0AAD8NZN5_TARER</name>
<dbReference type="PANTHER" id="PTHR46325:SF48">
    <property type="entry name" value="CRIB DOMAIN-CONTAINING PROTEIN"/>
    <property type="match status" value="1"/>
</dbReference>
<dbReference type="EMBL" id="JAUHHV010000004">
    <property type="protein sequence ID" value="KAK1426766.1"/>
    <property type="molecule type" value="Genomic_DNA"/>
</dbReference>
<sequence>MGSKDPVRIQTITHLKMNTHKAKGLFKGLRFISQVFEDEKKQEIQIGGPTDVKHVAHMGCDGSAEESPSWMRGFSTPAKCKSASSNVSEAPSDGQNCVSEDSGQRMSRRERQEKLKSKHRRHHSVENSPEPDSQTKSRQPRRHHTRGAEDRRAHDESLPEVPKRTRKKKSKEASAGADAEI</sequence>
<proteinExistence type="predicted"/>
<feature type="compositionally biased region" description="Polar residues" evidence="1">
    <location>
        <begin position="126"/>
        <end position="137"/>
    </location>
</feature>
<feature type="compositionally biased region" description="Polar residues" evidence="1">
    <location>
        <begin position="82"/>
        <end position="105"/>
    </location>
</feature>
<feature type="region of interest" description="Disordered" evidence="1">
    <location>
        <begin position="59"/>
        <end position="181"/>
    </location>
</feature>
<evidence type="ECO:0000313" key="4">
    <source>
        <dbReference type="Proteomes" id="UP001229421"/>
    </source>
</evidence>
<accession>A0AAD8NZN5</accession>
<organism evidence="3 4">
    <name type="scientific">Tagetes erecta</name>
    <name type="common">African marigold</name>
    <dbReference type="NCBI Taxonomy" id="13708"/>
    <lineage>
        <taxon>Eukaryota</taxon>
        <taxon>Viridiplantae</taxon>
        <taxon>Streptophyta</taxon>
        <taxon>Embryophyta</taxon>
        <taxon>Tracheophyta</taxon>
        <taxon>Spermatophyta</taxon>
        <taxon>Magnoliopsida</taxon>
        <taxon>eudicotyledons</taxon>
        <taxon>Gunneridae</taxon>
        <taxon>Pentapetalae</taxon>
        <taxon>asterids</taxon>
        <taxon>campanulids</taxon>
        <taxon>Asterales</taxon>
        <taxon>Asteraceae</taxon>
        <taxon>Asteroideae</taxon>
        <taxon>Heliantheae alliance</taxon>
        <taxon>Tageteae</taxon>
        <taxon>Tagetes</taxon>
    </lineage>
</organism>
<evidence type="ECO:0000256" key="1">
    <source>
        <dbReference type="SAM" id="MobiDB-lite"/>
    </source>
</evidence>
<evidence type="ECO:0000313" key="3">
    <source>
        <dbReference type="EMBL" id="KAK1426766.1"/>
    </source>
</evidence>
<feature type="domain" description="CRIB" evidence="2">
    <location>
        <begin position="46"/>
        <end position="59"/>
    </location>
</feature>
<dbReference type="PANTHER" id="PTHR46325">
    <property type="entry name" value="CRIB DOMAIN-CONTAINING PROTEIN RIC8"/>
    <property type="match status" value="1"/>
</dbReference>
<dbReference type="InterPro" id="IPR000095">
    <property type="entry name" value="CRIB_dom"/>
</dbReference>
<gene>
    <name evidence="3" type="ORF">QVD17_15446</name>
</gene>